<dbReference type="SUPFAM" id="SSF54909">
    <property type="entry name" value="Dimeric alpha+beta barrel"/>
    <property type="match status" value="1"/>
</dbReference>
<dbReference type="Gene3D" id="3.30.70.100">
    <property type="match status" value="1"/>
</dbReference>
<sequence>MLVVFSVLAALCCRNIVANAWLLKHAFIIQFANPEDRDYYAFKDPAHRAVVEELGPLLEKVQNVNLPRSG</sequence>
<reference evidence="3" key="1">
    <citation type="journal article" date="2021" name="Nat. Commun.">
        <title>Genetic determinants of endophytism in the Arabidopsis root mycobiome.</title>
        <authorList>
            <person name="Mesny F."/>
            <person name="Miyauchi S."/>
            <person name="Thiergart T."/>
            <person name="Pickel B."/>
            <person name="Atanasova L."/>
            <person name="Karlsson M."/>
            <person name="Huettel B."/>
            <person name="Barry K.W."/>
            <person name="Haridas S."/>
            <person name="Chen C."/>
            <person name="Bauer D."/>
            <person name="Andreopoulos W."/>
            <person name="Pangilinan J."/>
            <person name="LaButti K."/>
            <person name="Riley R."/>
            <person name="Lipzen A."/>
            <person name="Clum A."/>
            <person name="Drula E."/>
            <person name="Henrissat B."/>
            <person name="Kohler A."/>
            <person name="Grigoriev I.V."/>
            <person name="Martin F.M."/>
            <person name="Hacquard S."/>
        </authorList>
    </citation>
    <scope>NUCLEOTIDE SEQUENCE</scope>
    <source>
        <strain evidence="3">MPI-CAGE-AT-0147</strain>
    </source>
</reference>
<organism evidence="3 4">
    <name type="scientific">Dactylonectria macrodidyma</name>
    <dbReference type="NCBI Taxonomy" id="307937"/>
    <lineage>
        <taxon>Eukaryota</taxon>
        <taxon>Fungi</taxon>
        <taxon>Dikarya</taxon>
        <taxon>Ascomycota</taxon>
        <taxon>Pezizomycotina</taxon>
        <taxon>Sordariomycetes</taxon>
        <taxon>Hypocreomycetidae</taxon>
        <taxon>Hypocreales</taxon>
        <taxon>Nectriaceae</taxon>
        <taxon>Dactylonectria</taxon>
    </lineage>
</organism>
<dbReference type="InterPro" id="IPR011008">
    <property type="entry name" value="Dimeric_a/b-barrel"/>
</dbReference>
<feature type="domain" description="Stress-response A/B barrel" evidence="2">
    <location>
        <begin position="1"/>
        <end position="66"/>
    </location>
</feature>
<protein>
    <recommendedName>
        <fullName evidence="2">Stress-response A/B barrel domain-containing protein</fullName>
    </recommendedName>
</protein>
<dbReference type="OrthoDB" id="1601230at2759"/>
<accession>A0A9P9DJB1</accession>
<feature type="signal peptide" evidence="1">
    <location>
        <begin position="1"/>
        <end position="20"/>
    </location>
</feature>
<evidence type="ECO:0000259" key="2">
    <source>
        <dbReference type="PROSITE" id="PS51502"/>
    </source>
</evidence>
<dbReference type="EMBL" id="JAGMUV010000024">
    <property type="protein sequence ID" value="KAH7121710.1"/>
    <property type="molecule type" value="Genomic_DNA"/>
</dbReference>
<evidence type="ECO:0000313" key="3">
    <source>
        <dbReference type="EMBL" id="KAH7121710.1"/>
    </source>
</evidence>
<dbReference type="AlphaFoldDB" id="A0A9P9DJB1"/>
<keyword evidence="4" id="KW-1185">Reference proteome</keyword>
<dbReference type="PROSITE" id="PS51502">
    <property type="entry name" value="S_R_A_B_BARREL"/>
    <property type="match status" value="1"/>
</dbReference>
<gene>
    <name evidence="3" type="ORF">EDB81DRAFT_814243</name>
</gene>
<evidence type="ECO:0000313" key="4">
    <source>
        <dbReference type="Proteomes" id="UP000738349"/>
    </source>
</evidence>
<dbReference type="InterPro" id="IPR013097">
    <property type="entry name" value="Dabb"/>
</dbReference>
<keyword evidence="1" id="KW-0732">Signal</keyword>
<dbReference type="Proteomes" id="UP000738349">
    <property type="component" value="Unassembled WGS sequence"/>
</dbReference>
<comment type="caution">
    <text evidence="3">The sequence shown here is derived from an EMBL/GenBank/DDBJ whole genome shotgun (WGS) entry which is preliminary data.</text>
</comment>
<feature type="chain" id="PRO_5040485340" description="Stress-response A/B barrel domain-containing protein" evidence="1">
    <location>
        <begin position="21"/>
        <end position="70"/>
    </location>
</feature>
<evidence type="ECO:0000256" key="1">
    <source>
        <dbReference type="SAM" id="SignalP"/>
    </source>
</evidence>
<dbReference type="Pfam" id="PF07876">
    <property type="entry name" value="Dabb"/>
    <property type="match status" value="1"/>
</dbReference>
<proteinExistence type="predicted"/>
<name>A0A9P9DJB1_9HYPO</name>